<feature type="chain" id="PRO_5026174812" evidence="1">
    <location>
        <begin position="24"/>
        <end position="282"/>
    </location>
</feature>
<dbReference type="EMBL" id="WCUG01000247">
    <property type="protein sequence ID" value="KAB4158642.1"/>
    <property type="molecule type" value="Genomic_DNA"/>
</dbReference>
<evidence type="ECO:0000256" key="1">
    <source>
        <dbReference type="SAM" id="SignalP"/>
    </source>
</evidence>
<evidence type="ECO:0000259" key="2">
    <source>
        <dbReference type="Pfam" id="PF14322"/>
    </source>
</evidence>
<dbReference type="PROSITE" id="PS51257">
    <property type="entry name" value="PROKAR_LIPOPROTEIN"/>
    <property type="match status" value="1"/>
</dbReference>
<evidence type="ECO:0000313" key="4">
    <source>
        <dbReference type="Proteomes" id="UP000433928"/>
    </source>
</evidence>
<dbReference type="AlphaFoldDB" id="A0A6I0KI70"/>
<name>A0A6I0KI70_BACUN</name>
<comment type="caution">
    <text evidence="3">The sequence shown here is derived from an EMBL/GenBank/DDBJ whole genome shotgun (WGS) entry which is preliminary data.</text>
</comment>
<dbReference type="InterPro" id="IPR011990">
    <property type="entry name" value="TPR-like_helical_dom_sf"/>
</dbReference>
<dbReference type="RefSeq" id="WP_192917202.1">
    <property type="nucleotide sequence ID" value="NZ_WCUG01000247.1"/>
</dbReference>
<feature type="domain" description="SusD-like N-terminal" evidence="2">
    <location>
        <begin position="43"/>
        <end position="222"/>
    </location>
</feature>
<dbReference type="Pfam" id="PF14322">
    <property type="entry name" value="SusD-like_3"/>
    <property type="match status" value="1"/>
</dbReference>
<feature type="signal peptide" evidence="1">
    <location>
        <begin position="1"/>
        <end position="23"/>
    </location>
</feature>
<dbReference type="InterPro" id="IPR033985">
    <property type="entry name" value="SusD-like_N"/>
</dbReference>
<proteinExistence type="predicted"/>
<organism evidence="3 4">
    <name type="scientific">Bacteroides uniformis</name>
    <dbReference type="NCBI Taxonomy" id="820"/>
    <lineage>
        <taxon>Bacteria</taxon>
        <taxon>Pseudomonadati</taxon>
        <taxon>Bacteroidota</taxon>
        <taxon>Bacteroidia</taxon>
        <taxon>Bacteroidales</taxon>
        <taxon>Bacteroidaceae</taxon>
        <taxon>Bacteroides</taxon>
    </lineage>
</organism>
<sequence length="282" mass="31798">MKTKKYIFIAAAASMLGMTTSCDDEGFLTEKPKTIYTTDNSYETIDQVKACITNLYIHIRYWYQQDYFLKGLGTDVLDTPYFRSTGNGYCNFANWSSTNSNSNKIYDAMFQMVNYANQSLEGYNKEGLPWESEAQRNEAYGEIMFFRGYGYLTMGELFGGVPLVDQFYQTLKLDFVRSSREETYNFAITDLEAAAAALPDYPSEAGRVSKGVAYHFLAEAYLALATIKSNDAECLRKSIEYADKVMALHPLMTERFGTRSIPGGGTTKNGVAAYYEDGNVFF</sequence>
<dbReference type="Gene3D" id="1.25.40.390">
    <property type="match status" value="1"/>
</dbReference>
<protein>
    <submittedName>
        <fullName evidence="3">RagB/SusD family nutrient uptake outer membrane protein</fullName>
    </submittedName>
</protein>
<feature type="non-terminal residue" evidence="3">
    <location>
        <position position="282"/>
    </location>
</feature>
<dbReference type="Proteomes" id="UP000433928">
    <property type="component" value="Unassembled WGS sequence"/>
</dbReference>
<dbReference type="SUPFAM" id="SSF48452">
    <property type="entry name" value="TPR-like"/>
    <property type="match status" value="1"/>
</dbReference>
<accession>A0A6I0KI70</accession>
<evidence type="ECO:0000313" key="3">
    <source>
        <dbReference type="EMBL" id="KAB4158642.1"/>
    </source>
</evidence>
<reference evidence="3 4" key="1">
    <citation type="journal article" date="2019" name="Nat. Med.">
        <title>A library of human gut bacterial isolates paired with longitudinal multiomics data enables mechanistic microbiome research.</title>
        <authorList>
            <person name="Poyet M."/>
            <person name="Groussin M."/>
            <person name="Gibbons S.M."/>
            <person name="Avila-Pacheco J."/>
            <person name="Jiang X."/>
            <person name="Kearney S.M."/>
            <person name="Perrotta A.R."/>
            <person name="Berdy B."/>
            <person name="Zhao S."/>
            <person name="Lieberman T.D."/>
            <person name="Swanson P.K."/>
            <person name="Smith M."/>
            <person name="Roesemann S."/>
            <person name="Alexander J.E."/>
            <person name="Rich S.A."/>
            <person name="Livny J."/>
            <person name="Vlamakis H."/>
            <person name="Clish C."/>
            <person name="Bullock K."/>
            <person name="Deik A."/>
            <person name="Scott J."/>
            <person name="Pierce K.A."/>
            <person name="Xavier R.J."/>
            <person name="Alm E.J."/>
        </authorList>
    </citation>
    <scope>NUCLEOTIDE SEQUENCE [LARGE SCALE GENOMIC DNA]</scope>
    <source>
        <strain evidence="3 4">BIOML-A27</strain>
    </source>
</reference>
<keyword evidence="1" id="KW-0732">Signal</keyword>
<gene>
    <name evidence="3" type="ORF">GAQ59_24160</name>
</gene>